<dbReference type="PANTHER" id="PTHR16943">
    <property type="entry name" value="2-METHYLCITRATE DEHYDRATASE-RELATED"/>
    <property type="match status" value="1"/>
</dbReference>
<feature type="domain" description="MmgE/PrpD C-terminal" evidence="3">
    <location>
        <begin position="276"/>
        <end position="447"/>
    </location>
</feature>
<dbReference type="GO" id="GO:0016829">
    <property type="term" value="F:lyase activity"/>
    <property type="evidence" value="ECO:0007669"/>
    <property type="project" value="InterPro"/>
</dbReference>
<protein>
    <submittedName>
        <fullName evidence="4">2-methylcitrate dehydratase PrpD</fullName>
    </submittedName>
</protein>
<dbReference type="InterPro" id="IPR045337">
    <property type="entry name" value="MmgE_PrpD_C"/>
</dbReference>
<dbReference type="EMBL" id="LT629692">
    <property type="protein sequence ID" value="SDG81389.1"/>
    <property type="molecule type" value="Genomic_DNA"/>
</dbReference>
<evidence type="ECO:0000313" key="4">
    <source>
        <dbReference type="EMBL" id="SDG81389.1"/>
    </source>
</evidence>
<dbReference type="AlphaFoldDB" id="A0A1G7XB06"/>
<dbReference type="RefSeq" id="WP_157681786.1">
    <property type="nucleotide sequence ID" value="NZ_LT629692.1"/>
</dbReference>
<dbReference type="STRING" id="370764.SAMN04489810_1365"/>
<evidence type="ECO:0000256" key="1">
    <source>
        <dbReference type="ARBA" id="ARBA00006174"/>
    </source>
</evidence>
<dbReference type="PANTHER" id="PTHR16943:SF8">
    <property type="entry name" value="2-METHYLCITRATE DEHYDRATASE"/>
    <property type="match status" value="1"/>
</dbReference>
<evidence type="ECO:0000313" key="5">
    <source>
        <dbReference type="Proteomes" id="UP000199009"/>
    </source>
</evidence>
<dbReference type="Proteomes" id="UP000199009">
    <property type="component" value="Chromosome I"/>
</dbReference>
<accession>A0A1G7XB06</accession>
<evidence type="ECO:0000259" key="2">
    <source>
        <dbReference type="Pfam" id="PF03972"/>
    </source>
</evidence>
<feature type="domain" description="MmgE/PrpD N-terminal" evidence="2">
    <location>
        <begin position="16"/>
        <end position="252"/>
    </location>
</feature>
<dbReference type="InterPro" id="IPR042188">
    <property type="entry name" value="MmgE/PrpD_sf_2"/>
</dbReference>
<dbReference type="InterPro" id="IPR036148">
    <property type="entry name" value="MmgE/PrpD_sf"/>
</dbReference>
<dbReference type="OrthoDB" id="9797528at2"/>
<dbReference type="Pfam" id="PF03972">
    <property type="entry name" value="MmgE_PrpD_N"/>
    <property type="match status" value="1"/>
</dbReference>
<dbReference type="Gene3D" id="3.30.1330.120">
    <property type="entry name" value="2-methylcitrate dehydratase PrpD"/>
    <property type="match status" value="1"/>
</dbReference>
<evidence type="ECO:0000259" key="3">
    <source>
        <dbReference type="Pfam" id="PF19305"/>
    </source>
</evidence>
<organism evidence="4 5">
    <name type="scientific">Microbacterium pygmaeum</name>
    <dbReference type="NCBI Taxonomy" id="370764"/>
    <lineage>
        <taxon>Bacteria</taxon>
        <taxon>Bacillati</taxon>
        <taxon>Actinomycetota</taxon>
        <taxon>Actinomycetes</taxon>
        <taxon>Micrococcales</taxon>
        <taxon>Microbacteriaceae</taxon>
        <taxon>Microbacterium</taxon>
    </lineage>
</organism>
<proteinExistence type="inferred from homology"/>
<dbReference type="InterPro" id="IPR045336">
    <property type="entry name" value="MmgE_PrpD_N"/>
</dbReference>
<comment type="similarity">
    <text evidence="1">Belongs to the PrpD family.</text>
</comment>
<dbReference type="Gene3D" id="1.10.4100.10">
    <property type="entry name" value="2-methylcitrate dehydratase PrpD"/>
    <property type="match status" value="1"/>
</dbReference>
<sequence length="466" mass="49685">MSTPGLRTEDDLGAVFARYVIATNYRDLPPDAVRAAKQSTLDTLGVILGASGLQDAIPEVVDLMKEWGGIAESTVMGFGGKLPAPSAAFVNGAMAHGLDFDDHLPEGHHPSSSLVPALFAVAERLGGVSGEEFITAMAIGQDIFARLRKYVAWKQDWFMTPVIGAFAAAAACAKLLKLSESQVLSAFGIASMQSAGTMQLAYGTGGGLRGNYAGFAAKAGVFSAYLAQAGVTGTTAPFEGKAGFLEVYFDNDYNRDAMVADLGTRFEGSTIVYKLWPSCGASHGYIAASMQLLGAAGRGDEIEHIDVIGGDFAKRLSEPIEKRRRPASILDAKFSIPYTVALAVARGRVGLGDFAEESRTDPQVVAVADKISFVEDSRFDWSEELPPSAVRITLKSGEQLEAEVSHGQTPGSTERPLSWDDLVTKFVDCATYSIRPLRESELRRIVAEIRELETVADVSVIIESLG</sequence>
<dbReference type="InterPro" id="IPR005656">
    <property type="entry name" value="MmgE_PrpD"/>
</dbReference>
<keyword evidence="5" id="KW-1185">Reference proteome</keyword>
<dbReference type="InterPro" id="IPR042183">
    <property type="entry name" value="MmgE/PrpD_sf_1"/>
</dbReference>
<gene>
    <name evidence="4" type="ORF">SAMN04489810_1365</name>
</gene>
<dbReference type="SUPFAM" id="SSF103378">
    <property type="entry name" value="2-methylcitrate dehydratase PrpD"/>
    <property type="match status" value="1"/>
</dbReference>
<name>A0A1G7XB06_9MICO</name>
<dbReference type="Pfam" id="PF19305">
    <property type="entry name" value="MmgE_PrpD_C"/>
    <property type="match status" value="1"/>
</dbReference>
<reference evidence="4 5" key="1">
    <citation type="submission" date="2016-10" db="EMBL/GenBank/DDBJ databases">
        <authorList>
            <person name="de Groot N.N."/>
        </authorList>
    </citation>
    <scope>NUCLEOTIDE SEQUENCE [LARGE SCALE GENOMIC DNA]</scope>
    <source>
        <strain evidence="4 5">DSM 23142</strain>
    </source>
</reference>